<dbReference type="Gene3D" id="3.40.50.2300">
    <property type="match status" value="2"/>
</dbReference>
<accession>A0A7T1F2C5</accession>
<dbReference type="GO" id="GO:0000976">
    <property type="term" value="F:transcription cis-regulatory region binding"/>
    <property type="evidence" value="ECO:0007669"/>
    <property type="project" value="TreeGrafter"/>
</dbReference>
<dbReference type="Proteomes" id="UP000594463">
    <property type="component" value="Chromosome"/>
</dbReference>
<evidence type="ECO:0000256" key="4">
    <source>
        <dbReference type="ARBA" id="ARBA00023163"/>
    </source>
</evidence>
<evidence type="ECO:0000313" key="7">
    <source>
        <dbReference type="EMBL" id="QPM67868.1"/>
    </source>
</evidence>
<evidence type="ECO:0000256" key="1">
    <source>
        <dbReference type="ARBA" id="ARBA00022491"/>
    </source>
</evidence>
<evidence type="ECO:0000259" key="5">
    <source>
        <dbReference type="PROSITE" id="PS50932"/>
    </source>
</evidence>
<gene>
    <name evidence="7" type="primary">ccpA_3</name>
    <name evidence="7" type="ORF">RT761_01081</name>
</gene>
<dbReference type="EMBL" id="CP065383">
    <property type="protein sequence ID" value="QPM67868.1"/>
    <property type="molecule type" value="Genomic_DNA"/>
</dbReference>
<dbReference type="InterPro" id="IPR046335">
    <property type="entry name" value="LacI/GalR-like_sensor"/>
</dbReference>
<evidence type="ECO:0000256" key="2">
    <source>
        <dbReference type="ARBA" id="ARBA00023015"/>
    </source>
</evidence>
<dbReference type="SUPFAM" id="SSF47413">
    <property type="entry name" value="lambda repressor-like DNA-binding domains"/>
    <property type="match status" value="1"/>
</dbReference>
<dbReference type="Pfam" id="PF00356">
    <property type="entry name" value="LacI"/>
    <property type="match status" value="1"/>
</dbReference>
<evidence type="ECO:0000259" key="6">
    <source>
        <dbReference type="PROSITE" id="PS50943"/>
    </source>
</evidence>
<name>A0A7T1F2C5_ATRLM</name>
<dbReference type="SUPFAM" id="SSF53822">
    <property type="entry name" value="Periplasmic binding protein-like I"/>
    <property type="match status" value="1"/>
</dbReference>
<reference evidence="7 8" key="1">
    <citation type="journal article" date="2021" name="Nat. Commun.">
        <title>Isolation of a member of the candidate phylum Atribacteria reveals a unique cell membrane structure.</title>
        <authorList>
            <person name="Taiki K."/>
            <person name="Nobu M.K."/>
            <person name="Kusada H."/>
            <person name="Meng X.-Y."/>
            <person name="Hosoki N."/>
            <person name="Uematsu K."/>
            <person name="Yoshioka H."/>
            <person name="Kamagata Y."/>
            <person name="Tamaki H."/>
        </authorList>
    </citation>
    <scope>NUCLEOTIDE SEQUENCE [LARGE SCALE GENOMIC DNA]</scope>
    <source>
        <strain evidence="7 8">RT761</strain>
    </source>
</reference>
<feature type="domain" description="HTH cro/C1-type" evidence="6">
    <location>
        <begin position="3"/>
        <end position="50"/>
    </location>
</feature>
<keyword evidence="4" id="KW-0804">Transcription</keyword>
<dbReference type="InterPro" id="IPR000843">
    <property type="entry name" value="HTH_LacI"/>
</dbReference>
<dbReference type="InterPro" id="IPR001387">
    <property type="entry name" value="Cro/C1-type_HTH"/>
</dbReference>
<keyword evidence="3" id="KW-0238">DNA-binding</keyword>
<dbReference type="Gene3D" id="1.10.260.40">
    <property type="entry name" value="lambda repressor-like DNA-binding domains"/>
    <property type="match status" value="1"/>
</dbReference>
<keyword evidence="2" id="KW-0805">Transcription regulation</keyword>
<dbReference type="InterPro" id="IPR010982">
    <property type="entry name" value="Lambda_DNA-bd_dom_sf"/>
</dbReference>
<dbReference type="PROSITE" id="PS50932">
    <property type="entry name" value="HTH_LACI_2"/>
    <property type="match status" value="1"/>
</dbReference>
<keyword evidence="1" id="KW-0678">Repressor</keyword>
<dbReference type="InterPro" id="IPR028082">
    <property type="entry name" value="Peripla_BP_I"/>
</dbReference>
<dbReference type="PROSITE" id="PS00356">
    <property type="entry name" value="HTH_LACI_1"/>
    <property type="match status" value="1"/>
</dbReference>
<evidence type="ECO:0000313" key="8">
    <source>
        <dbReference type="Proteomes" id="UP000594463"/>
    </source>
</evidence>
<dbReference type="PANTHER" id="PTHR30146:SF148">
    <property type="entry name" value="HTH-TYPE TRANSCRIPTIONAL REPRESSOR PURR-RELATED"/>
    <property type="match status" value="1"/>
</dbReference>
<dbReference type="PANTHER" id="PTHR30146">
    <property type="entry name" value="LACI-RELATED TRANSCRIPTIONAL REPRESSOR"/>
    <property type="match status" value="1"/>
</dbReference>
<dbReference type="PRINTS" id="PR00036">
    <property type="entry name" value="HTHLACI"/>
</dbReference>
<dbReference type="SMART" id="SM00354">
    <property type="entry name" value="HTH_LACI"/>
    <property type="match status" value="1"/>
</dbReference>
<dbReference type="GO" id="GO:0003700">
    <property type="term" value="F:DNA-binding transcription factor activity"/>
    <property type="evidence" value="ECO:0007669"/>
    <property type="project" value="TreeGrafter"/>
</dbReference>
<feature type="domain" description="HTH lacI-type" evidence="5">
    <location>
        <begin position="4"/>
        <end position="60"/>
    </location>
</feature>
<dbReference type="AlphaFoldDB" id="A0A7T1F2C5"/>
<dbReference type="KEGG" id="alam:RT761_01081"/>
<dbReference type="PROSITE" id="PS50943">
    <property type="entry name" value="HTH_CROC1"/>
    <property type="match status" value="1"/>
</dbReference>
<proteinExistence type="predicted"/>
<protein>
    <submittedName>
        <fullName evidence="7">Catabolite control protein A</fullName>
    </submittedName>
</protein>
<dbReference type="CDD" id="cd01392">
    <property type="entry name" value="HTH_LacI"/>
    <property type="match status" value="1"/>
</dbReference>
<dbReference type="Pfam" id="PF13377">
    <property type="entry name" value="Peripla_BP_3"/>
    <property type="match status" value="1"/>
</dbReference>
<keyword evidence="8" id="KW-1185">Reference proteome</keyword>
<sequence>MSKITIKEVAKKAGVSTTTVSRVLNGNNEGHMKDETKQKILKAIEELNYIPNKHARSIRSNKTGIIGVIIPDISNPFFSLMVRGIQLVTMKKQFSLIICDSMNSLKKEVICLDTLLKERVDGVILVSSGIVNHEVENLVNEGIRVVLADRKLKNVDLSFVGSDAFYDGYLITKYLIDIGYKEIGFIKGPTQTSTNNKRFEAYIRTMRKYGLQINKSYIFLGDSTFDDGFRIGKNLLEKLKKLPQVLIVSNDIMAIGVIRAFEEEGIEIPKKIGISSFDNIFSFMKPTLTTVHIPAKEIGKEAALMLINDLKRKNSKKESKFVETKLVIGQTTKQVE</sequence>
<evidence type="ECO:0000256" key="3">
    <source>
        <dbReference type="ARBA" id="ARBA00023125"/>
    </source>
</evidence>
<organism evidence="7 8">
    <name type="scientific">Atribacter laminatus</name>
    <dbReference type="NCBI Taxonomy" id="2847778"/>
    <lineage>
        <taxon>Bacteria</taxon>
        <taxon>Pseudomonadati</taxon>
        <taxon>Atribacterota</taxon>
        <taxon>Atribacteria</taxon>
        <taxon>Atribacterales</taxon>
        <taxon>Atribacteraceae</taxon>
        <taxon>Atribacter</taxon>
    </lineage>
</organism>
<dbReference type="RefSeq" id="WP_218113045.1">
    <property type="nucleotide sequence ID" value="NZ_CP065383.1"/>
</dbReference>
<dbReference type="CDD" id="cd06267">
    <property type="entry name" value="PBP1_LacI_sugar_binding-like"/>
    <property type="match status" value="1"/>
</dbReference>